<name>A0ABN1TD19_9ACTN</name>
<keyword evidence="7" id="KW-1185">Reference proteome</keyword>
<reference evidence="6 7" key="1">
    <citation type="journal article" date="2019" name="Int. J. Syst. Evol. Microbiol.">
        <title>The Global Catalogue of Microorganisms (GCM) 10K type strain sequencing project: providing services to taxonomists for standard genome sequencing and annotation.</title>
        <authorList>
            <consortium name="The Broad Institute Genomics Platform"/>
            <consortium name="The Broad Institute Genome Sequencing Center for Infectious Disease"/>
            <person name="Wu L."/>
            <person name="Ma J."/>
        </authorList>
    </citation>
    <scope>NUCLEOTIDE SEQUENCE [LARGE SCALE GENOMIC DNA]</scope>
    <source>
        <strain evidence="6 7">JCM 13002</strain>
    </source>
</reference>
<evidence type="ECO:0000313" key="7">
    <source>
        <dbReference type="Proteomes" id="UP001499987"/>
    </source>
</evidence>
<dbReference type="InterPro" id="IPR002491">
    <property type="entry name" value="ABC_transptr_periplasmic_BD"/>
</dbReference>
<protein>
    <submittedName>
        <fullName evidence="6">Iron-siderophore ABC transporter substrate-binding protein</fullName>
    </submittedName>
</protein>
<accession>A0ABN1TD19</accession>
<evidence type="ECO:0000256" key="4">
    <source>
        <dbReference type="ARBA" id="ARBA00022729"/>
    </source>
</evidence>
<dbReference type="SUPFAM" id="SSF53807">
    <property type="entry name" value="Helical backbone' metal receptor"/>
    <property type="match status" value="1"/>
</dbReference>
<evidence type="ECO:0000256" key="2">
    <source>
        <dbReference type="ARBA" id="ARBA00008814"/>
    </source>
</evidence>
<feature type="domain" description="Fe/B12 periplasmic-binding" evidence="5">
    <location>
        <begin position="16"/>
        <end position="278"/>
    </location>
</feature>
<evidence type="ECO:0000256" key="3">
    <source>
        <dbReference type="ARBA" id="ARBA00022448"/>
    </source>
</evidence>
<dbReference type="InterPro" id="IPR051313">
    <property type="entry name" value="Bact_iron-sidero_bind"/>
</dbReference>
<dbReference type="Proteomes" id="UP001499987">
    <property type="component" value="Unassembled WGS sequence"/>
</dbReference>
<dbReference type="PROSITE" id="PS50983">
    <property type="entry name" value="FE_B12_PBP"/>
    <property type="match status" value="1"/>
</dbReference>
<dbReference type="Pfam" id="PF01497">
    <property type="entry name" value="Peripla_BP_2"/>
    <property type="match status" value="1"/>
</dbReference>
<dbReference type="PANTHER" id="PTHR30532">
    <property type="entry name" value="IRON III DICITRATE-BINDING PERIPLASMIC PROTEIN"/>
    <property type="match status" value="1"/>
</dbReference>
<comment type="caution">
    <text evidence="6">The sequence shown here is derived from an EMBL/GenBank/DDBJ whole genome shotgun (WGS) entry which is preliminary data.</text>
</comment>
<proteinExistence type="inferred from homology"/>
<evidence type="ECO:0000313" key="6">
    <source>
        <dbReference type="EMBL" id="GAA1074067.1"/>
    </source>
</evidence>
<dbReference type="PANTHER" id="PTHR30532:SF1">
    <property type="entry name" value="IRON(3+)-HYDROXAMATE-BINDING PROTEIN FHUD"/>
    <property type="match status" value="1"/>
</dbReference>
<gene>
    <name evidence="6" type="ORF">GCM10009663_13110</name>
</gene>
<dbReference type="CDD" id="cd01146">
    <property type="entry name" value="FhuD"/>
    <property type="match status" value="1"/>
</dbReference>
<evidence type="ECO:0000256" key="1">
    <source>
        <dbReference type="ARBA" id="ARBA00004196"/>
    </source>
</evidence>
<sequence length="278" mass="29543">MTTATGPVTVPGGPIRVVVLGTPELDSAMTLGITPVGATRSALDQGLPDYWPASRLGGIAYVGDTGSPDPERIRAVEPQVVLGSQARDGARLAELQQIAPTVFSRAPGPPWKDNFQLHAQTLGRQEQAAAVTAEYRRHTERATKAIRDAGSGGRRISVLRFVEGPPPGIRTCGRQSWLGSVLADVGLGRPDAQNTDQDEIDLPLDQLARADADFLFYATYGDPDRAGTTAVLRSPAWLALGAVRAHRAFPVEDGLWFQGVGYTGANLVLGELQRFLGG</sequence>
<keyword evidence="3" id="KW-0813">Transport</keyword>
<comment type="subcellular location">
    <subcellularLocation>
        <location evidence="1">Cell envelope</location>
    </subcellularLocation>
</comment>
<evidence type="ECO:0000259" key="5">
    <source>
        <dbReference type="PROSITE" id="PS50983"/>
    </source>
</evidence>
<dbReference type="Gene3D" id="3.40.50.1980">
    <property type="entry name" value="Nitrogenase molybdenum iron protein domain"/>
    <property type="match status" value="2"/>
</dbReference>
<dbReference type="EMBL" id="BAAALD010000008">
    <property type="protein sequence ID" value="GAA1074067.1"/>
    <property type="molecule type" value="Genomic_DNA"/>
</dbReference>
<organism evidence="6 7">
    <name type="scientific">Kitasatospora arboriphila</name>
    <dbReference type="NCBI Taxonomy" id="258052"/>
    <lineage>
        <taxon>Bacteria</taxon>
        <taxon>Bacillati</taxon>
        <taxon>Actinomycetota</taxon>
        <taxon>Actinomycetes</taxon>
        <taxon>Kitasatosporales</taxon>
        <taxon>Streptomycetaceae</taxon>
        <taxon>Kitasatospora</taxon>
    </lineage>
</organism>
<keyword evidence="4" id="KW-0732">Signal</keyword>
<comment type="similarity">
    <text evidence="2">Belongs to the bacterial solute-binding protein 8 family.</text>
</comment>